<reference evidence="3" key="1">
    <citation type="submission" date="2017-05" db="EMBL/GenBank/DDBJ databases">
        <authorList>
            <person name="Barney B.M."/>
        </authorList>
    </citation>
    <scope>NUCLEOTIDE SEQUENCE [LARGE SCALE GENOMIC DNA]</scope>
    <source>
        <strain evidence="3">PSBB022</strain>
    </source>
</reference>
<protein>
    <recommendedName>
        <fullName evidence="4">Fibronectin type-III domain-containing protein</fullName>
    </recommendedName>
</protein>
<comment type="caution">
    <text evidence="2">The sequence shown here is derived from an EMBL/GenBank/DDBJ whole genome shotgun (WGS) entry which is preliminary data.</text>
</comment>
<evidence type="ECO:0000256" key="1">
    <source>
        <dbReference type="SAM" id="MobiDB-lite"/>
    </source>
</evidence>
<gene>
    <name evidence="2" type="ORF">CBP51_18475</name>
</gene>
<proteinExistence type="predicted"/>
<dbReference type="SUPFAM" id="SSF49265">
    <property type="entry name" value="Fibronectin type III"/>
    <property type="match status" value="1"/>
</dbReference>
<evidence type="ECO:0000313" key="3">
    <source>
        <dbReference type="Proteomes" id="UP000216101"/>
    </source>
</evidence>
<evidence type="ECO:0008006" key="4">
    <source>
        <dbReference type="Google" id="ProtNLM"/>
    </source>
</evidence>
<accession>A0A266Q709</accession>
<dbReference type="AlphaFoldDB" id="A0A266Q709"/>
<dbReference type="InterPro" id="IPR037257">
    <property type="entry name" value="T2SS_E_N_sf"/>
</dbReference>
<dbReference type="InterPro" id="IPR036116">
    <property type="entry name" value="FN3_sf"/>
</dbReference>
<name>A0A266Q709_9GAMM</name>
<feature type="compositionally biased region" description="Polar residues" evidence="1">
    <location>
        <begin position="109"/>
        <end position="119"/>
    </location>
</feature>
<dbReference type="EMBL" id="NHNI01000002">
    <property type="protein sequence ID" value="OZY85119.1"/>
    <property type="molecule type" value="Genomic_DNA"/>
</dbReference>
<sequence length="248" mass="26602">MLNQNKPTRLGEILLDRGVITRQQLREAIEIQQARQLLREKEGTYPGTAAPIGEILIELGFISRQQLVQSLGWQSRLRKATLVMSFVAPLLTTACGGGGGGTPSTSGGNKTDNSAVASSVITEQSSSPVSFSSSSLTNQYSSSSSSSIALSSQSSSSLSSVNLAGPALLVWSVPSARENGETLVVEEIGGYELRYKTENEADFTSVIIEGGYVNSYYFNHLEGNVMFEIAVYDTNGLYSRFVPIQPQS</sequence>
<organism evidence="2 3">
    <name type="scientific">Cellvibrio mixtus</name>
    <dbReference type="NCBI Taxonomy" id="39650"/>
    <lineage>
        <taxon>Bacteria</taxon>
        <taxon>Pseudomonadati</taxon>
        <taxon>Pseudomonadota</taxon>
        <taxon>Gammaproteobacteria</taxon>
        <taxon>Cellvibrionales</taxon>
        <taxon>Cellvibrionaceae</taxon>
        <taxon>Cellvibrio</taxon>
    </lineage>
</organism>
<dbReference type="RefSeq" id="WP_094986032.1">
    <property type="nucleotide sequence ID" value="NZ_NHNI01000002.1"/>
</dbReference>
<feature type="region of interest" description="Disordered" evidence="1">
    <location>
        <begin position="97"/>
        <end position="119"/>
    </location>
</feature>
<evidence type="ECO:0000313" key="2">
    <source>
        <dbReference type="EMBL" id="OZY85119.1"/>
    </source>
</evidence>
<dbReference type="Proteomes" id="UP000216101">
    <property type="component" value="Unassembled WGS sequence"/>
</dbReference>
<keyword evidence="3" id="KW-1185">Reference proteome</keyword>
<dbReference type="SUPFAM" id="SSF160246">
    <property type="entry name" value="EspE N-terminal domain-like"/>
    <property type="match status" value="1"/>
</dbReference>